<dbReference type="EMBL" id="BAAAPU010000007">
    <property type="protein sequence ID" value="GAA1980511.1"/>
    <property type="molecule type" value="Genomic_DNA"/>
</dbReference>
<protein>
    <submittedName>
        <fullName evidence="2">Glyoxalase</fullName>
    </submittedName>
</protein>
<proteinExistence type="predicted"/>
<organism evidence="2 3">
    <name type="scientific">Terrabacter lapilli</name>
    <dbReference type="NCBI Taxonomy" id="436231"/>
    <lineage>
        <taxon>Bacteria</taxon>
        <taxon>Bacillati</taxon>
        <taxon>Actinomycetota</taxon>
        <taxon>Actinomycetes</taxon>
        <taxon>Micrococcales</taxon>
        <taxon>Intrasporangiaceae</taxon>
        <taxon>Terrabacter</taxon>
    </lineage>
</organism>
<dbReference type="InterPro" id="IPR029068">
    <property type="entry name" value="Glyas_Bleomycin-R_OHBP_Dase"/>
</dbReference>
<sequence>MAHREAQGLVQVAQHAEDLGRATAFYRDLLGAEPLATYDPPGLVFFDVGGVRLLLDRGAPSALHYLRVDDLHGTVSRLRAAGVEVRTEPHVIFGHDDDTLGPAGTDEWMAFVVDSEDNLVGLVEQRPRGRAG</sequence>
<dbReference type="Gene3D" id="3.10.180.10">
    <property type="entry name" value="2,3-Dihydroxybiphenyl 1,2-Dioxygenase, domain 1"/>
    <property type="match status" value="1"/>
</dbReference>
<name>A0ABN2S533_9MICO</name>
<comment type="caution">
    <text evidence="2">The sequence shown here is derived from an EMBL/GenBank/DDBJ whole genome shotgun (WGS) entry which is preliminary data.</text>
</comment>
<keyword evidence="3" id="KW-1185">Reference proteome</keyword>
<feature type="domain" description="VOC" evidence="1">
    <location>
        <begin position="8"/>
        <end position="125"/>
    </location>
</feature>
<evidence type="ECO:0000259" key="1">
    <source>
        <dbReference type="PROSITE" id="PS51819"/>
    </source>
</evidence>
<dbReference type="Pfam" id="PF00903">
    <property type="entry name" value="Glyoxalase"/>
    <property type="match status" value="1"/>
</dbReference>
<dbReference type="SUPFAM" id="SSF54593">
    <property type="entry name" value="Glyoxalase/Bleomycin resistance protein/Dihydroxybiphenyl dioxygenase"/>
    <property type="match status" value="1"/>
</dbReference>
<dbReference type="PROSITE" id="PS51819">
    <property type="entry name" value="VOC"/>
    <property type="match status" value="1"/>
</dbReference>
<gene>
    <name evidence="2" type="ORF">GCM10009817_21830</name>
</gene>
<reference evidence="2 3" key="1">
    <citation type="journal article" date="2019" name="Int. J. Syst. Evol. Microbiol.">
        <title>The Global Catalogue of Microorganisms (GCM) 10K type strain sequencing project: providing services to taxonomists for standard genome sequencing and annotation.</title>
        <authorList>
            <consortium name="The Broad Institute Genomics Platform"/>
            <consortium name="The Broad Institute Genome Sequencing Center for Infectious Disease"/>
            <person name="Wu L."/>
            <person name="Ma J."/>
        </authorList>
    </citation>
    <scope>NUCLEOTIDE SEQUENCE [LARGE SCALE GENOMIC DNA]</scope>
    <source>
        <strain evidence="2 3">JCM 15628</strain>
    </source>
</reference>
<dbReference type="InterPro" id="IPR037523">
    <property type="entry name" value="VOC_core"/>
</dbReference>
<dbReference type="RefSeq" id="WP_344061868.1">
    <property type="nucleotide sequence ID" value="NZ_BAAAPU010000007.1"/>
</dbReference>
<dbReference type="InterPro" id="IPR004360">
    <property type="entry name" value="Glyas_Fos-R_dOase_dom"/>
</dbReference>
<dbReference type="Proteomes" id="UP001500013">
    <property type="component" value="Unassembled WGS sequence"/>
</dbReference>
<evidence type="ECO:0000313" key="2">
    <source>
        <dbReference type="EMBL" id="GAA1980511.1"/>
    </source>
</evidence>
<accession>A0ABN2S533</accession>
<evidence type="ECO:0000313" key="3">
    <source>
        <dbReference type="Proteomes" id="UP001500013"/>
    </source>
</evidence>